<accession>A0A916UZN9</accession>
<dbReference type="Gene3D" id="3.40.190.290">
    <property type="match status" value="1"/>
</dbReference>
<dbReference type="GO" id="GO:0003677">
    <property type="term" value="F:DNA binding"/>
    <property type="evidence" value="ECO:0007669"/>
    <property type="project" value="UniProtKB-KW"/>
</dbReference>
<dbReference type="PANTHER" id="PTHR30293">
    <property type="entry name" value="TRANSCRIPTIONAL REGULATORY PROTEIN NAC-RELATED"/>
    <property type="match status" value="1"/>
</dbReference>
<evidence type="ECO:0000256" key="3">
    <source>
        <dbReference type="ARBA" id="ARBA00023125"/>
    </source>
</evidence>
<dbReference type="SUPFAM" id="SSF53850">
    <property type="entry name" value="Periplasmic binding protein-like II"/>
    <property type="match status" value="1"/>
</dbReference>
<keyword evidence="5" id="KW-0804">Transcription</keyword>
<evidence type="ECO:0000313" key="7">
    <source>
        <dbReference type="EMBL" id="GGC96000.1"/>
    </source>
</evidence>
<keyword evidence="2" id="KW-0805">Transcription regulation</keyword>
<dbReference type="GO" id="GO:2000142">
    <property type="term" value="P:regulation of DNA-templated transcription initiation"/>
    <property type="evidence" value="ECO:0007669"/>
    <property type="project" value="TreeGrafter"/>
</dbReference>
<evidence type="ECO:0000256" key="4">
    <source>
        <dbReference type="ARBA" id="ARBA00023159"/>
    </source>
</evidence>
<sequence>MKHTGLNLRHLYYFWVVAKEGGVTRAAERLGVAIQTISMQLAQLEQAVGKSLLTTQGRRLVLTEAGRVALSYADQIFLLEEQMQDALAETDLGSSMRLTVGISDSLPKLIAYRLLETALRLPQKVRLECYEGKFESLLADLALHKLDVVLTDRPVSAGTSLRVFSHPLGECQIQLFGIPTLAKKYRDNFPASLHGAPVLLPTRNNAVRGRIDQWFELHNVRPDVVGEFEDSALLSTFGRSGLGLFPAASILAADVAEQFGAELVGELSQVQEQFYAVSTERKIKHAAVEAILTATHGGIFSLAENKILEK</sequence>
<evidence type="ECO:0000256" key="2">
    <source>
        <dbReference type="ARBA" id="ARBA00023015"/>
    </source>
</evidence>
<reference evidence="7" key="1">
    <citation type="journal article" date="2014" name="Int. J. Syst. Evol. Microbiol.">
        <title>Complete genome sequence of Corynebacterium casei LMG S-19264T (=DSM 44701T), isolated from a smear-ripened cheese.</title>
        <authorList>
            <consortium name="US DOE Joint Genome Institute (JGI-PGF)"/>
            <person name="Walter F."/>
            <person name="Albersmeier A."/>
            <person name="Kalinowski J."/>
            <person name="Ruckert C."/>
        </authorList>
    </citation>
    <scope>NUCLEOTIDE SEQUENCE</scope>
    <source>
        <strain evidence="7">CGMCC 1.10998</strain>
    </source>
</reference>
<keyword evidence="3" id="KW-0238">DNA-binding</keyword>
<dbReference type="GO" id="GO:0003700">
    <property type="term" value="F:DNA-binding transcription factor activity"/>
    <property type="evidence" value="ECO:0007669"/>
    <property type="project" value="InterPro"/>
</dbReference>
<gene>
    <name evidence="7" type="ORF">GCM10011396_49260</name>
</gene>
<keyword evidence="4" id="KW-0010">Activator</keyword>
<dbReference type="InterPro" id="IPR005119">
    <property type="entry name" value="LysR_subst-bd"/>
</dbReference>
<dbReference type="NCBIfam" id="NF008284">
    <property type="entry name" value="PRK11062.1"/>
    <property type="match status" value="1"/>
</dbReference>
<dbReference type="InterPro" id="IPR000847">
    <property type="entry name" value="LysR_HTH_N"/>
</dbReference>
<dbReference type="SUPFAM" id="SSF46785">
    <property type="entry name" value="Winged helix' DNA-binding domain"/>
    <property type="match status" value="1"/>
</dbReference>
<evidence type="ECO:0000259" key="6">
    <source>
        <dbReference type="PROSITE" id="PS50931"/>
    </source>
</evidence>
<name>A0A916UZN9_9BURK</name>
<keyword evidence="8" id="KW-1185">Reference proteome</keyword>
<comment type="caution">
    <text evidence="7">The sequence shown here is derived from an EMBL/GenBank/DDBJ whole genome shotgun (WGS) entry which is preliminary data.</text>
</comment>
<dbReference type="PANTHER" id="PTHR30293:SF2">
    <property type="entry name" value="TRANSCRIPTIONAL ACTIVATOR PROTEIN NHAR"/>
    <property type="match status" value="1"/>
</dbReference>
<dbReference type="EMBL" id="BMED01000006">
    <property type="protein sequence ID" value="GGC96000.1"/>
    <property type="molecule type" value="Genomic_DNA"/>
</dbReference>
<dbReference type="Pfam" id="PF00126">
    <property type="entry name" value="HTH_1"/>
    <property type="match status" value="1"/>
</dbReference>
<dbReference type="PROSITE" id="PS50931">
    <property type="entry name" value="HTH_LYSR"/>
    <property type="match status" value="1"/>
</dbReference>
<dbReference type="Gene3D" id="1.10.10.10">
    <property type="entry name" value="Winged helix-like DNA-binding domain superfamily/Winged helix DNA-binding domain"/>
    <property type="match status" value="1"/>
</dbReference>
<protein>
    <submittedName>
        <fullName evidence="7">Transcriptional activator NhaR</fullName>
    </submittedName>
</protein>
<feature type="domain" description="HTH lysR-type" evidence="6">
    <location>
        <begin position="6"/>
        <end position="63"/>
    </location>
</feature>
<reference evidence="7" key="2">
    <citation type="submission" date="2020-09" db="EMBL/GenBank/DDBJ databases">
        <authorList>
            <person name="Sun Q."/>
            <person name="Zhou Y."/>
        </authorList>
    </citation>
    <scope>NUCLEOTIDE SEQUENCE</scope>
    <source>
        <strain evidence="7">CGMCC 1.10998</strain>
    </source>
</reference>
<dbReference type="InterPro" id="IPR036390">
    <property type="entry name" value="WH_DNA-bd_sf"/>
</dbReference>
<evidence type="ECO:0000256" key="5">
    <source>
        <dbReference type="ARBA" id="ARBA00023163"/>
    </source>
</evidence>
<dbReference type="Pfam" id="PF03466">
    <property type="entry name" value="LysR_substrate"/>
    <property type="match status" value="1"/>
</dbReference>
<dbReference type="RefSeq" id="WP_188568790.1">
    <property type="nucleotide sequence ID" value="NZ_BMED01000006.1"/>
</dbReference>
<proteinExistence type="inferred from homology"/>
<organism evidence="7 8">
    <name type="scientific">Undibacterium terreum</name>
    <dbReference type="NCBI Taxonomy" id="1224302"/>
    <lineage>
        <taxon>Bacteria</taxon>
        <taxon>Pseudomonadati</taxon>
        <taxon>Pseudomonadota</taxon>
        <taxon>Betaproteobacteria</taxon>
        <taxon>Burkholderiales</taxon>
        <taxon>Oxalobacteraceae</taxon>
        <taxon>Undibacterium</taxon>
    </lineage>
</organism>
<comment type="similarity">
    <text evidence="1">Belongs to the LysR transcriptional regulatory family.</text>
</comment>
<evidence type="ECO:0000256" key="1">
    <source>
        <dbReference type="ARBA" id="ARBA00009437"/>
    </source>
</evidence>
<evidence type="ECO:0000313" key="8">
    <source>
        <dbReference type="Proteomes" id="UP000637423"/>
    </source>
</evidence>
<dbReference type="InterPro" id="IPR036388">
    <property type="entry name" value="WH-like_DNA-bd_sf"/>
</dbReference>
<dbReference type="AlphaFoldDB" id="A0A916UZN9"/>
<dbReference type="Proteomes" id="UP000637423">
    <property type="component" value="Unassembled WGS sequence"/>
</dbReference>